<sequence>MNMPSPALTLAVCTAVQPLELAIVLPTFNERNNLESLVERLDEALRGIAWEAIVVDDNSPDGTADAARAISLRDPRLRVIQRIGRRGLSSAAIEGMCATAAPIVAVMDADHQHDPKLLPGMLRAITSGEYDLSYASRFCEGASTEAWNRPDRVKASGLANSLARRVTGLTLTDPMSGFFMLRTQTLRADAHRLSGVGFKILLDILATVETPLRVKEFPLAFAARADGESKLDRTVVFEFLVGLYDKWLGRVIPTRFALFGTIGAIGVLVHMAVLMVFLAIFGGPPIRGQLVTAFEVGQTIAAVCAMTFNFFLNNALTYADKRLTGFLPLVRGWAKFAATCSVGLTANVGVAAVLVHYGVHEYPAALTGIVIASVWNFALSSKFVWGKYGTA</sequence>
<feature type="transmembrane region" description="Helical" evidence="8">
    <location>
        <begin position="364"/>
        <end position="385"/>
    </location>
</feature>
<feature type="domain" description="GtrA/DPMS transmembrane" evidence="10">
    <location>
        <begin position="259"/>
        <end position="385"/>
    </location>
</feature>
<dbReference type="CDD" id="cd06442">
    <property type="entry name" value="DPM1_like"/>
    <property type="match status" value="1"/>
</dbReference>
<comment type="subcellular location">
    <subcellularLocation>
        <location evidence="1">Membrane</location>
        <topology evidence="1">Multi-pass membrane protein</topology>
    </subcellularLocation>
</comment>
<evidence type="ECO:0000256" key="5">
    <source>
        <dbReference type="ARBA" id="ARBA00022692"/>
    </source>
</evidence>
<name>A0ABV3R6K6_9SPHN</name>
<evidence type="ECO:0000256" key="7">
    <source>
        <dbReference type="ARBA" id="ARBA00023136"/>
    </source>
</evidence>
<evidence type="ECO:0000256" key="4">
    <source>
        <dbReference type="ARBA" id="ARBA00022679"/>
    </source>
</evidence>
<evidence type="ECO:0000256" key="3">
    <source>
        <dbReference type="ARBA" id="ARBA00022676"/>
    </source>
</evidence>
<evidence type="ECO:0000313" key="11">
    <source>
        <dbReference type="EMBL" id="MEW9853726.1"/>
    </source>
</evidence>
<feature type="transmembrane region" description="Helical" evidence="8">
    <location>
        <begin position="256"/>
        <end position="281"/>
    </location>
</feature>
<dbReference type="PANTHER" id="PTHR43398">
    <property type="entry name" value="DOLICHOL-PHOSPHATE MANNOSYLTRANSFERASE SUBUNIT 1"/>
    <property type="match status" value="1"/>
</dbReference>
<feature type="transmembrane region" description="Helical" evidence="8">
    <location>
        <begin position="293"/>
        <end position="312"/>
    </location>
</feature>
<evidence type="ECO:0000256" key="1">
    <source>
        <dbReference type="ARBA" id="ARBA00004141"/>
    </source>
</evidence>
<feature type="transmembrane region" description="Helical" evidence="8">
    <location>
        <begin position="332"/>
        <end position="357"/>
    </location>
</feature>
<protein>
    <submittedName>
        <fullName evidence="11">Glycosyltransferase</fullName>
        <ecNumber evidence="11">2.4.-.-</ecNumber>
    </submittedName>
</protein>
<dbReference type="InterPro" id="IPR001173">
    <property type="entry name" value="Glyco_trans_2-like"/>
</dbReference>
<dbReference type="PANTHER" id="PTHR43398:SF1">
    <property type="entry name" value="DOLICHOL-PHOSPHATE MANNOSYLTRANSFERASE SUBUNIT 1"/>
    <property type="match status" value="1"/>
</dbReference>
<gene>
    <name evidence="11" type="ORF">ABUH87_00770</name>
</gene>
<dbReference type="GO" id="GO:0016757">
    <property type="term" value="F:glycosyltransferase activity"/>
    <property type="evidence" value="ECO:0007669"/>
    <property type="project" value="UniProtKB-KW"/>
</dbReference>
<dbReference type="InterPro" id="IPR039528">
    <property type="entry name" value="DPM1-like"/>
</dbReference>
<comment type="similarity">
    <text evidence="2">Belongs to the glycosyltransferase 2 family.</text>
</comment>
<dbReference type="RefSeq" id="WP_367767937.1">
    <property type="nucleotide sequence ID" value="NZ_JBFNXR010000012.1"/>
</dbReference>
<dbReference type="InterPro" id="IPR029044">
    <property type="entry name" value="Nucleotide-diphossugar_trans"/>
</dbReference>
<dbReference type="Pfam" id="PF00535">
    <property type="entry name" value="Glycos_transf_2"/>
    <property type="match status" value="1"/>
</dbReference>
<accession>A0ABV3R6K6</accession>
<evidence type="ECO:0000256" key="6">
    <source>
        <dbReference type="ARBA" id="ARBA00022989"/>
    </source>
</evidence>
<keyword evidence="7 8" id="KW-0472">Membrane</keyword>
<dbReference type="InterPro" id="IPR007267">
    <property type="entry name" value="GtrA_DPMS_TM"/>
</dbReference>
<proteinExistence type="inferred from homology"/>
<dbReference type="Proteomes" id="UP001556118">
    <property type="component" value="Unassembled WGS sequence"/>
</dbReference>
<keyword evidence="4 11" id="KW-0808">Transferase</keyword>
<keyword evidence="6 8" id="KW-1133">Transmembrane helix</keyword>
<dbReference type="EMBL" id="JBFNXR010000012">
    <property type="protein sequence ID" value="MEW9853726.1"/>
    <property type="molecule type" value="Genomic_DNA"/>
</dbReference>
<keyword evidence="12" id="KW-1185">Reference proteome</keyword>
<evidence type="ECO:0000313" key="12">
    <source>
        <dbReference type="Proteomes" id="UP001556118"/>
    </source>
</evidence>
<reference evidence="11 12" key="1">
    <citation type="submission" date="2024-06" db="EMBL/GenBank/DDBJ databases">
        <title>Novosphingobium rhizovicinus M1R2S20.</title>
        <authorList>
            <person name="Sun J.-Q."/>
        </authorList>
    </citation>
    <scope>NUCLEOTIDE SEQUENCE [LARGE SCALE GENOMIC DNA]</scope>
    <source>
        <strain evidence="11 12">M1R2S20</strain>
    </source>
</reference>
<organism evidence="11 12">
    <name type="scientific">Novosphingobium rhizovicinum</name>
    <dbReference type="NCBI Taxonomy" id="3228928"/>
    <lineage>
        <taxon>Bacteria</taxon>
        <taxon>Pseudomonadati</taxon>
        <taxon>Pseudomonadota</taxon>
        <taxon>Alphaproteobacteria</taxon>
        <taxon>Sphingomonadales</taxon>
        <taxon>Sphingomonadaceae</taxon>
        <taxon>Novosphingobium</taxon>
    </lineage>
</organism>
<evidence type="ECO:0000256" key="8">
    <source>
        <dbReference type="SAM" id="Phobius"/>
    </source>
</evidence>
<keyword evidence="5 8" id="KW-0812">Transmembrane</keyword>
<evidence type="ECO:0000259" key="9">
    <source>
        <dbReference type="Pfam" id="PF00535"/>
    </source>
</evidence>
<comment type="caution">
    <text evidence="11">The sequence shown here is derived from an EMBL/GenBank/DDBJ whole genome shotgun (WGS) entry which is preliminary data.</text>
</comment>
<dbReference type="Gene3D" id="3.90.550.10">
    <property type="entry name" value="Spore Coat Polysaccharide Biosynthesis Protein SpsA, Chain A"/>
    <property type="match status" value="1"/>
</dbReference>
<evidence type="ECO:0000259" key="10">
    <source>
        <dbReference type="Pfam" id="PF04138"/>
    </source>
</evidence>
<dbReference type="Pfam" id="PF04138">
    <property type="entry name" value="GtrA_DPMS_TM"/>
    <property type="match status" value="1"/>
</dbReference>
<evidence type="ECO:0000256" key="2">
    <source>
        <dbReference type="ARBA" id="ARBA00006739"/>
    </source>
</evidence>
<dbReference type="EC" id="2.4.-.-" evidence="11"/>
<feature type="domain" description="Glycosyltransferase 2-like" evidence="9">
    <location>
        <begin position="23"/>
        <end position="184"/>
    </location>
</feature>
<keyword evidence="3 11" id="KW-0328">Glycosyltransferase</keyword>
<dbReference type="SUPFAM" id="SSF53448">
    <property type="entry name" value="Nucleotide-diphospho-sugar transferases"/>
    <property type="match status" value="1"/>
</dbReference>